<comment type="caution">
    <text evidence="7">The sequence shown here is derived from an EMBL/GenBank/DDBJ whole genome shotgun (WGS) entry which is preliminary data.</text>
</comment>
<keyword evidence="4 6" id="KW-1133">Transmembrane helix</keyword>
<gene>
    <name evidence="7" type="primary">LMBRD2_1</name>
    <name evidence="7" type="ORF">OS493_008756</name>
</gene>
<dbReference type="AlphaFoldDB" id="A0A9X0D446"/>
<evidence type="ECO:0000313" key="8">
    <source>
        <dbReference type="Proteomes" id="UP001163046"/>
    </source>
</evidence>
<reference evidence="7" key="1">
    <citation type="submission" date="2023-01" db="EMBL/GenBank/DDBJ databases">
        <title>Genome assembly of the deep-sea coral Lophelia pertusa.</title>
        <authorList>
            <person name="Herrera S."/>
            <person name="Cordes E."/>
        </authorList>
    </citation>
    <scope>NUCLEOTIDE SEQUENCE</scope>
    <source>
        <strain evidence="7">USNM1676648</strain>
        <tissue evidence="7">Polyp</tissue>
    </source>
</reference>
<name>A0A9X0D446_9CNID</name>
<feature type="transmembrane region" description="Helical" evidence="6">
    <location>
        <begin position="73"/>
        <end position="91"/>
    </location>
</feature>
<evidence type="ECO:0000256" key="4">
    <source>
        <dbReference type="ARBA" id="ARBA00022989"/>
    </source>
</evidence>
<evidence type="ECO:0000313" key="7">
    <source>
        <dbReference type="EMBL" id="KAJ7386607.1"/>
    </source>
</evidence>
<organism evidence="7 8">
    <name type="scientific">Desmophyllum pertusum</name>
    <dbReference type="NCBI Taxonomy" id="174260"/>
    <lineage>
        <taxon>Eukaryota</taxon>
        <taxon>Metazoa</taxon>
        <taxon>Cnidaria</taxon>
        <taxon>Anthozoa</taxon>
        <taxon>Hexacorallia</taxon>
        <taxon>Scleractinia</taxon>
        <taxon>Caryophylliina</taxon>
        <taxon>Caryophylliidae</taxon>
        <taxon>Desmophyllum</taxon>
    </lineage>
</organism>
<keyword evidence="8" id="KW-1185">Reference proteome</keyword>
<dbReference type="GO" id="GO:0016020">
    <property type="term" value="C:membrane"/>
    <property type="evidence" value="ECO:0007669"/>
    <property type="project" value="UniProtKB-SubCell"/>
</dbReference>
<dbReference type="PANTHER" id="PTHR21355">
    <property type="entry name" value="G-PROTEIN COUPLED RECEPTOR-ASSOCIATED PROTEIN LMBRD2"/>
    <property type="match status" value="1"/>
</dbReference>
<dbReference type="InterPro" id="IPR051584">
    <property type="entry name" value="GPCR-associated_LMBR1"/>
</dbReference>
<dbReference type="EMBL" id="MU825876">
    <property type="protein sequence ID" value="KAJ7386607.1"/>
    <property type="molecule type" value="Genomic_DNA"/>
</dbReference>
<dbReference type="PANTHER" id="PTHR21355:SF0">
    <property type="entry name" value="G-PROTEIN COUPLED RECEPTOR-ASSOCIATED PROTEIN LMBRD2"/>
    <property type="match status" value="1"/>
</dbReference>
<proteinExistence type="inferred from homology"/>
<evidence type="ECO:0000256" key="3">
    <source>
        <dbReference type="ARBA" id="ARBA00022692"/>
    </source>
</evidence>
<comment type="similarity">
    <text evidence="2">Belongs to the LIMR family.</text>
</comment>
<feature type="transmembrane region" description="Helical" evidence="6">
    <location>
        <begin position="103"/>
        <end position="127"/>
    </location>
</feature>
<evidence type="ECO:0000256" key="1">
    <source>
        <dbReference type="ARBA" id="ARBA00004141"/>
    </source>
</evidence>
<evidence type="ECO:0000256" key="2">
    <source>
        <dbReference type="ARBA" id="ARBA00010487"/>
    </source>
</evidence>
<keyword evidence="5 6" id="KW-0472">Membrane</keyword>
<sequence>MSRRKTQASQIHLTVRNPGAIYRSKFFPIFGGLFTGLPRYFHGVFFLSCSPTHMLEILLCEVKSKQRCMRMHCGMAAISSYLWILLIYVIVKPDLHLDGTYLKIIGITASNTWELLLLVFLMGYGLVECPRTTWKHARLEFQMAHAYFKISKLSVEREESEEQLTEVLEYVGHQKPFALQAPLLESNLSYHKKCPILPSPC</sequence>
<dbReference type="InterPro" id="IPR006876">
    <property type="entry name" value="LMBR1-like_membr_prot"/>
</dbReference>
<comment type="subcellular location">
    <subcellularLocation>
        <location evidence="1">Membrane</location>
        <topology evidence="1">Multi-pass membrane protein</topology>
    </subcellularLocation>
</comment>
<dbReference type="Pfam" id="PF04791">
    <property type="entry name" value="LMBR1"/>
    <property type="match status" value="1"/>
</dbReference>
<dbReference type="Proteomes" id="UP001163046">
    <property type="component" value="Unassembled WGS sequence"/>
</dbReference>
<accession>A0A9X0D446</accession>
<keyword evidence="3 6" id="KW-0812">Transmembrane</keyword>
<evidence type="ECO:0000256" key="6">
    <source>
        <dbReference type="SAM" id="Phobius"/>
    </source>
</evidence>
<protein>
    <submittedName>
        <fullName evidence="7">LMBR1 domain-containing protein 2</fullName>
    </submittedName>
</protein>
<dbReference type="OrthoDB" id="203099at2759"/>
<evidence type="ECO:0000256" key="5">
    <source>
        <dbReference type="ARBA" id="ARBA00023136"/>
    </source>
</evidence>